<feature type="region of interest" description="Disordered" evidence="1">
    <location>
        <begin position="24"/>
        <end position="50"/>
    </location>
</feature>
<dbReference type="EMBL" id="JACGWN010000001">
    <property type="protein sequence ID" value="KAL0462682.1"/>
    <property type="molecule type" value="Genomic_DNA"/>
</dbReference>
<name>A0AAW2YB70_9LAMI</name>
<sequence length="101" mass="11199">MSERSEKSIEELRGMIAAIATAMIANPHNNHGQGQPGDTGGESQGNRGQYAGANVYHIPTKCSQVEFPRFNGEDLRGWIYRCEQFFDVDETPFDAKVCVYG</sequence>
<evidence type="ECO:0000313" key="2">
    <source>
        <dbReference type="EMBL" id="KAL0462682.1"/>
    </source>
</evidence>
<feature type="compositionally biased region" description="Gly residues" evidence="1">
    <location>
        <begin position="34"/>
        <end position="43"/>
    </location>
</feature>
<dbReference type="AlphaFoldDB" id="A0AAW2YB70"/>
<comment type="caution">
    <text evidence="2">The sequence shown here is derived from an EMBL/GenBank/DDBJ whole genome shotgun (WGS) entry which is preliminary data.</text>
</comment>
<gene>
    <name evidence="2" type="ORF">Slati_0155800</name>
</gene>
<protein>
    <submittedName>
        <fullName evidence="2">Uncharacterized protein</fullName>
    </submittedName>
</protein>
<evidence type="ECO:0000256" key="1">
    <source>
        <dbReference type="SAM" id="MobiDB-lite"/>
    </source>
</evidence>
<reference evidence="2" key="1">
    <citation type="submission" date="2020-06" db="EMBL/GenBank/DDBJ databases">
        <authorList>
            <person name="Li T."/>
            <person name="Hu X."/>
            <person name="Zhang T."/>
            <person name="Song X."/>
            <person name="Zhang H."/>
            <person name="Dai N."/>
            <person name="Sheng W."/>
            <person name="Hou X."/>
            <person name="Wei L."/>
        </authorList>
    </citation>
    <scope>NUCLEOTIDE SEQUENCE</scope>
    <source>
        <strain evidence="2">KEN1</strain>
        <tissue evidence="2">Leaf</tissue>
    </source>
</reference>
<proteinExistence type="predicted"/>
<accession>A0AAW2YB70</accession>
<reference evidence="2" key="2">
    <citation type="journal article" date="2024" name="Plant">
        <title>Genomic evolution and insights into agronomic trait innovations of Sesamum species.</title>
        <authorList>
            <person name="Miao H."/>
            <person name="Wang L."/>
            <person name="Qu L."/>
            <person name="Liu H."/>
            <person name="Sun Y."/>
            <person name="Le M."/>
            <person name="Wang Q."/>
            <person name="Wei S."/>
            <person name="Zheng Y."/>
            <person name="Lin W."/>
            <person name="Duan Y."/>
            <person name="Cao H."/>
            <person name="Xiong S."/>
            <person name="Wang X."/>
            <person name="Wei L."/>
            <person name="Li C."/>
            <person name="Ma Q."/>
            <person name="Ju M."/>
            <person name="Zhao R."/>
            <person name="Li G."/>
            <person name="Mu C."/>
            <person name="Tian Q."/>
            <person name="Mei H."/>
            <person name="Zhang T."/>
            <person name="Gao T."/>
            <person name="Zhang H."/>
        </authorList>
    </citation>
    <scope>NUCLEOTIDE SEQUENCE</scope>
    <source>
        <strain evidence="2">KEN1</strain>
    </source>
</reference>
<organism evidence="2">
    <name type="scientific">Sesamum latifolium</name>
    <dbReference type="NCBI Taxonomy" id="2727402"/>
    <lineage>
        <taxon>Eukaryota</taxon>
        <taxon>Viridiplantae</taxon>
        <taxon>Streptophyta</taxon>
        <taxon>Embryophyta</taxon>
        <taxon>Tracheophyta</taxon>
        <taxon>Spermatophyta</taxon>
        <taxon>Magnoliopsida</taxon>
        <taxon>eudicotyledons</taxon>
        <taxon>Gunneridae</taxon>
        <taxon>Pentapetalae</taxon>
        <taxon>asterids</taxon>
        <taxon>lamiids</taxon>
        <taxon>Lamiales</taxon>
        <taxon>Pedaliaceae</taxon>
        <taxon>Sesamum</taxon>
    </lineage>
</organism>